<dbReference type="InterPro" id="IPR003439">
    <property type="entry name" value="ABC_transporter-like_ATP-bd"/>
</dbReference>
<dbReference type="InParanoid" id="A0A7L9FHL1"/>
<name>A0A7L9FHL1_9CREN</name>
<evidence type="ECO:0000256" key="2">
    <source>
        <dbReference type="ARBA" id="ARBA00022741"/>
    </source>
</evidence>
<keyword evidence="2" id="KW-0547">Nucleotide-binding</keyword>
<dbReference type="PROSITE" id="PS50893">
    <property type="entry name" value="ABC_TRANSPORTER_2"/>
    <property type="match status" value="1"/>
</dbReference>
<dbReference type="InterPro" id="IPR017871">
    <property type="entry name" value="ABC_transporter-like_CS"/>
</dbReference>
<dbReference type="NCBIfam" id="TIGR01727">
    <property type="entry name" value="oligo_HPY"/>
    <property type="match status" value="1"/>
</dbReference>
<dbReference type="Pfam" id="PF08352">
    <property type="entry name" value="oligo_HPY"/>
    <property type="match status" value="1"/>
</dbReference>
<evidence type="ECO:0000259" key="4">
    <source>
        <dbReference type="PROSITE" id="PS50893"/>
    </source>
</evidence>
<keyword evidence="1" id="KW-0813">Transport</keyword>
<keyword evidence="3 5" id="KW-0067">ATP-binding</keyword>
<protein>
    <submittedName>
        <fullName evidence="5">ABC transporter ATP-binding protein</fullName>
    </submittedName>
</protein>
<evidence type="ECO:0000313" key="6">
    <source>
        <dbReference type="Proteomes" id="UP000594121"/>
    </source>
</evidence>
<dbReference type="PANTHER" id="PTHR43230:SF3">
    <property type="entry name" value="ABC-TYPE DIPEPTIDE_OLIGOPEPTIDE TRANSPORT SYSTEM, ATPASE COMPONENT"/>
    <property type="match status" value="1"/>
</dbReference>
<evidence type="ECO:0000256" key="3">
    <source>
        <dbReference type="ARBA" id="ARBA00022840"/>
    </source>
</evidence>
<feature type="domain" description="ABC transporter" evidence="4">
    <location>
        <begin position="12"/>
        <end position="261"/>
    </location>
</feature>
<proteinExistence type="predicted"/>
<dbReference type="InterPro" id="IPR013563">
    <property type="entry name" value="Oligopep_ABC_C"/>
</dbReference>
<organism evidence="5 6">
    <name type="scientific">Infirmifilum lucidum</name>
    <dbReference type="NCBI Taxonomy" id="2776706"/>
    <lineage>
        <taxon>Archaea</taxon>
        <taxon>Thermoproteota</taxon>
        <taxon>Thermoprotei</taxon>
        <taxon>Thermofilales</taxon>
        <taxon>Thermofilaceae</taxon>
        <taxon>Infirmifilum</taxon>
    </lineage>
</organism>
<dbReference type="Gene3D" id="3.40.50.300">
    <property type="entry name" value="P-loop containing nucleotide triphosphate hydrolases"/>
    <property type="match status" value="1"/>
</dbReference>
<dbReference type="KEGG" id="thel:IG193_08870"/>
<evidence type="ECO:0000256" key="1">
    <source>
        <dbReference type="ARBA" id="ARBA00022448"/>
    </source>
</evidence>
<reference evidence="5 6" key="1">
    <citation type="submission" date="2020-10" db="EMBL/GenBank/DDBJ databases">
        <title>Thermofilum lucidum 3507LT sp. nov. a novel member of Thermofilaceae family isolated from Chile hot spring, and proposal of description order Thermofilales.</title>
        <authorList>
            <person name="Zayulina K.S."/>
            <person name="Elcheninov A.G."/>
            <person name="Toshchakov S.V."/>
            <person name="Kublanov I.V."/>
        </authorList>
    </citation>
    <scope>NUCLEOTIDE SEQUENCE [LARGE SCALE GENOMIC DNA]</scope>
    <source>
        <strain evidence="5 6">3507LT</strain>
    </source>
</reference>
<dbReference type="CDD" id="cd03257">
    <property type="entry name" value="ABC_NikE_OppD_transporters"/>
    <property type="match status" value="1"/>
</dbReference>
<dbReference type="EMBL" id="CP062310">
    <property type="protein sequence ID" value="QOJ78842.1"/>
    <property type="molecule type" value="Genomic_DNA"/>
</dbReference>
<keyword evidence="6" id="KW-1185">Reference proteome</keyword>
<accession>A0A7L9FHL1</accession>
<dbReference type="SUPFAM" id="SSF52540">
    <property type="entry name" value="P-loop containing nucleoside triphosphate hydrolases"/>
    <property type="match status" value="1"/>
</dbReference>
<dbReference type="GO" id="GO:0016887">
    <property type="term" value="F:ATP hydrolysis activity"/>
    <property type="evidence" value="ECO:0007669"/>
    <property type="project" value="InterPro"/>
</dbReference>
<dbReference type="PROSITE" id="PS00211">
    <property type="entry name" value="ABC_TRANSPORTER_1"/>
    <property type="match status" value="1"/>
</dbReference>
<dbReference type="InterPro" id="IPR027417">
    <property type="entry name" value="P-loop_NTPase"/>
</dbReference>
<sequence>MEKGVLELAELLRLENVEKTFKYGIVFGFKFKALDRVSLQLGQKPTIYALAGESGSGKTTLARVILRMLKPDSGRVLYKGREVYSLRGNELKWFRSEVQAVFQNPYASFNPLRRVYSYLLDTAMQLGGVRDEREAEELIEKTLLSVGLNPEDVKGKYPSQFSGGQLQRVAIARTLISRPKLIVADEPVSMLDASLRASILEIFKRLKENMGISFLYITHDLSTAYYISDEITIMLRGWIIEKGPVEKVLGEPLHPYTTALLESLAEPDLEKRAKWLNRVELGGIEEKEFVAGGCRYRHRCPLAFEKCSQEPPMVFVKDRGVYVKCWLYA</sequence>
<dbReference type="PANTHER" id="PTHR43230">
    <property type="entry name" value="ABC-TYPE DIPEPTIDE/OLIGOPEPTIDE TRANSPORT SYSTEM, ATPASE COMPONENT"/>
    <property type="match status" value="1"/>
</dbReference>
<dbReference type="AlphaFoldDB" id="A0A7L9FHL1"/>
<evidence type="ECO:0000313" key="5">
    <source>
        <dbReference type="EMBL" id="QOJ78842.1"/>
    </source>
</evidence>
<dbReference type="Pfam" id="PF00005">
    <property type="entry name" value="ABC_tran"/>
    <property type="match status" value="1"/>
</dbReference>
<dbReference type="SMART" id="SM00382">
    <property type="entry name" value="AAA"/>
    <property type="match status" value="1"/>
</dbReference>
<dbReference type="Proteomes" id="UP000594121">
    <property type="component" value="Chromosome"/>
</dbReference>
<dbReference type="InterPro" id="IPR003593">
    <property type="entry name" value="AAA+_ATPase"/>
</dbReference>
<gene>
    <name evidence="5" type="ORF">IG193_08870</name>
</gene>
<dbReference type="GO" id="GO:0015833">
    <property type="term" value="P:peptide transport"/>
    <property type="evidence" value="ECO:0007669"/>
    <property type="project" value="InterPro"/>
</dbReference>
<dbReference type="GO" id="GO:0005524">
    <property type="term" value="F:ATP binding"/>
    <property type="evidence" value="ECO:0007669"/>
    <property type="project" value="UniProtKB-KW"/>
</dbReference>